<comment type="function">
    <text evidence="4">Functions in the N-end rule pathway of protein degradation where it conjugates Leu from its aminoacyl-tRNA to the N-termini of proteins containing an N-terminal aspartate or glutamate.</text>
</comment>
<dbReference type="EMBL" id="RJUK01000001">
    <property type="protein sequence ID" value="ROQ20455.1"/>
    <property type="molecule type" value="Genomic_DNA"/>
</dbReference>
<dbReference type="InterPro" id="IPR007471">
    <property type="entry name" value="N-end_Aminoacyl_Trfase_N"/>
</dbReference>
<evidence type="ECO:0000259" key="6">
    <source>
        <dbReference type="Pfam" id="PF04377"/>
    </source>
</evidence>
<dbReference type="InterPro" id="IPR017138">
    <property type="entry name" value="Asp_Glu_LeuTrfase"/>
</dbReference>
<accession>A0A3N1NW97</accession>
<organism evidence="7 8">
    <name type="scientific">Marinimicrobium koreense</name>
    <dbReference type="NCBI Taxonomy" id="306545"/>
    <lineage>
        <taxon>Bacteria</taxon>
        <taxon>Pseudomonadati</taxon>
        <taxon>Pseudomonadota</taxon>
        <taxon>Gammaproteobacteria</taxon>
        <taxon>Cellvibrionales</taxon>
        <taxon>Cellvibrionaceae</taxon>
        <taxon>Marinimicrobium</taxon>
    </lineage>
</organism>
<evidence type="ECO:0000256" key="4">
    <source>
        <dbReference type="HAMAP-Rule" id="MF_00689"/>
    </source>
</evidence>
<dbReference type="PANTHER" id="PTHR21367:SF1">
    <property type="entry name" value="ARGINYL-TRNA--PROTEIN TRANSFERASE 1"/>
    <property type="match status" value="1"/>
</dbReference>
<proteinExistence type="inferred from homology"/>
<keyword evidence="1 4" id="KW-0963">Cytoplasm</keyword>
<keyword evidence="8" id="KW-1185">Reference proteome</keyword>
<dbReference type="OrthoDB" id="9782022at2"/>
<evidence type="ECO:0000313" key="7">
    <source>
        <dbReference type="EMBL" id="ROQ20455.1"/>
    </source>
</evidence>
<dbReference type="NCBIfam" id="NF002345">
    <property type="entry name" value="PRK01305.2-2"/>
    <property type="match status" value="1"/>
</dbReference>
<dbReference type="Pfam" id="PF04376">
    <property type="entry name" value="ATE_N"/>
    <property type="match status" value="1"/>
</dbReference>
<dbReference type="RefSeq" id="WP_123637606.1">
    <property type="nucleotide sequence ID" value="NZ_JBHYFO010000012.1"/>
</dbReference>
<comment type="caution">
    <text evidence="7">The sequence shown here is derived from an EMBL/GenBank/DDBJ whole genome shotgun (WGS) entry which is preliminary data.</text>
</comment>
<dbReference type="NCBIfam" id="NF002341">
    <property type="entry name" value="PRK01305.1-1"/>
    <property type="match status" value="1"/>
</dbReference>
<dbReference type="GO" id="GO:0071596">
    <property type="term" value="P:ubiquitin-dependent protein catabolic process via the N-end rule pathway"/>
    <property type="evidence" value="ECO:0007669"/>
    <property type="project" value="InterPro"/>
</dbReference>
<dbReference type="NCBIfam" id="NF002342">
    <property type="entry name" value="PRK01305.1-3"/>
    <property type="match status" value="1"/>
</dbReference>
<dbReference type="PANTHER" id="PTHR21367">
    <property type="entry name" value="ARGININE-TRNA-PROTEIN TRANSFERASE 1"/>
    <property type="match status" value="1"/>
</dbReference>
<keyword evidence="3 4" id="KW-0012">Acyltransferase</keyword>
<comment type="subcellular location">
    <subcellularLocation>
        <location evidence="4">Cytoplasm</location>
    </subcellularLocation>
</comment>
<dbReference type="EC" id="2.3.2.29" evidence="4"/>
<dbReference type="Pfam" id="PF04377">
    <property type="entry name" value="ATE_C"/>
    <property type="match status" value="1"/>
</dbReference>
<dbReference type="GO" id="GO:0005737">
    <property type="term" value="C:cytoplasm"/>
    <property type="evidence" value="ECO:0007669"/>
    <property type="project" value="UniProtKB-SubCell"/>
</dbReference>
<dbReference type="Proteomes" id="UP000273643">
    <property type="component" value="Unassembled WGS sequence"/>
</dbReference>
<feature type="domain" description="N-end aminoacyl transferase N-terminal" evidence="5">
    <location>
        <begin position="15"/>
        <end position="85"/>
    </location>
</feature>
<dbReference type="HAMAP" id="MF_00689">
    <property type="entry name" value="Bpt"/>
    <property type="match status" value="1"/>
</dbReference>
<dbReference type="InterPro" id="IPR007472">
    <property type="entry name" value="N-end_Aminoacyl_Trfase_C"/>
</dbReference>
<dbReference type="NCBIfam" id="NF002346">
    <property type="entry name" value="PRK01305.2-3"/>
    <property type="match status" value="1"/>
</dbReference>
<dbReference type="PIRSF" id="PIRSF037208">
    <property type="entry name" value="ATE_pro_prd"/>
    <property type="match status" value="1"/>
</dbReference>
<sequence>MTDLSNLKLFATQPHPCSYLEGEEATTLFIDPNAPVDQDLYSQLSQIGFRRSGAHLYRPHCAQCSACVSCRIPVEHFRPNRKQRRCWRRNEDLTLAMVERIDADEHYELYAHYINTRHRDGDMYPPSRAQYEAFLSRAWGVTQYLEVRNAEDRLLAVAVCDRLDDGLSAVYTFFDSREDRRSLGVFGILAQVEQAKALGLRYVYLGYWIKQCRKMDYKTQYRPLEMLVNRRWVRVN</sequence>
<name>A0A3N1NW97_9GAMM</name>
<comment type="catalytic activity">
    <reaction evidence="4">
        <text>N-terminal L-glutamyl-[protein] + L-leucyl-tRNA(Leu) = N-terminal L-leucyl-L-glutamyl-[protein] + tRNA(Leu) + H(+)</text>
        <dbReference type="Rhea" id="RHEA:50412"/>
        <dbReference type="Rhea" id="RHEA-COMP:9613"/>
        <dbReference type="Rhea" id="RHEA-COMP:9622"/>
        <dbReference type="Rhea" id="RHEA-COMP:12664"/>
        <dbReference type="Rhea" id="RHEA-COMP:12668"/>
        <dbReference type="ChEBI" id="CHEBI:15378"/>
        <dbReference type="ChEBI" id="CHEBI:64721"/>
        <dbReference type="ChEBI" id="CHEBI:78442"/>
        <dbReference type="ChEBI" id="CHEBI:78494"/>
        <dbReference type="ChEBI" id="CHEBI:133041"/>
        <dbReference type="EC" id="2.3.2.29"/>
    </reaction>
</comment>
<comment type="similarity">
    <text evidence="4">Belongs to the R-transferase family. Bpt subfamily.</text>
</comment>
<protein>
    <recommendedName>
        <fullName evidence="4">Aspartate/glutamate leucyltransferase</fullName>
        <ecNumber evidence="4">2.3.2.29</ecNumber>
    </recommendedName>
</protein>
<comment type="catalytic activity">
    <reaction evidence="4">
        <text>N-terminal L-aspartyl-[protein] + L-leucyl-tRNA(Leu) = N-terminal L-leucyl-L-aspartyl-[protein] + tRNA(Leu) + H(+)</text>
        <dbReference type="Rhea" id="RHEA:50420"/>
        <dbReference type="Rhea" id="RHEA-COMP:9613"/>
        <dbReference type="Rhea" id="RHEA-COMP:9622"/>
        <dbReference type="Rhea" id="RHEA-COMP:12669"/>
        <dbReference type="Rhea" id="RHEA-COMP:12674"/>
        <dbReference type="ChEBI" id="CHEBI:15378"/>
        <dbReference type="ChEBI" id="CHEBI:64720"/>
        <dbReference type="ChEBI" id="CHEBI:78442"/>
        <dbReference type="ChEBI" id="CHEBI:78494"/>
        <dbReference type="ChEBI" id="CHEBI:133042"/>
        <dbReference type="EC" id="2.3.2.29"/>
    </reaction>
</comment>
<evidence type="ECO:0000256" key="1">
    <source>
        <dbReference type="ARBA" id="ARBA00022490"/>
    </source>
</evidence>
<evidence type="ECO:0000313" key="8">
    <source>
        <dbReference type="Proteomes" id="UP000273643"/>
    </source>
</evidence>
<evidence type="ECO:0000256" key="3">
    <source>
        <dbReference type="ARBA" id="ARBA00023315"/>
    </source>
</evidence>
<gene>
    <name evidence="4" type="primary">bpt</name>
    <name evidence="7" type="ORF">EDC38_1061</name>
</gene>
<feature type="domain" description="N-end rule aminoacyl transferase C-terminal" evidence="6">
    <location>
        <begin position="105"/>
        <end position="227"/>
    </location>
</feature>
<evidence type="ECO:0000259" key="5">
    <source>
        <dbReference type="Pfam" id="PF04376"/>
    </source>
</evidence>
<dbReference type="InterPro" id="IPR016181">
    <property type="entry name" value="Acyl_CoA_acyltransferase"/>
</dbReference>
<reference evidence="7 8" key="1">
    <citation type="submission" date="2018-11" db="EMBL/GenBank/DDBJ databases">
        <title>Genomic Encyclopedia of Type Strains, Phase IV (KMG-IV): sequencing the most valuable type-strain genomes for metagenomic binning, comparative biology and taxonomic classification.</title>
        <authorList>
            <person name="Goeker M."/>
        </authorList>
    </citation>
    <scope>NUCLEOTIDE SEQUENCE [LARGE SCALE GENOMIC DNA]</scope>
    <source>
        <strain evidence="7 8">DSM 16974</strain>
    </source>
</reference>
<evidence type="ECO:0000256" key="2">
    <source>
        <dbReference type="ARBA" id="ARBA00022679"/>
    </source>
</evidence>
<dbReference type="InterPro" id="IPR030700">
    <property type="entry name" value="N-end_Aminoacyl_Trfase"/>
</dbReference>
<dbReference type="GO" id="GO:0008914">
    <property type="term" value="F:leucyl-tRNA--protein transferase activity"/>
    <property type="evidence" value="ECO:0007669"/>
    <property type="project" value="UniProtKB-UniRule"/>
</dbReference>
<dbReference type="SUPFAM" id="SSF55729">
    <property type="entry name" value="Acyl-CoA N-acyltransferases (Nat)"/>
    <property type="match status" value="1"/>
</dbReference>
<dbReference type="GO" id="GO:0004057">
    <property type="term" value="F:arginyl-tRNA--protein transferase activity"/>
    <property type="evidence" value="ECO:0007669"/>
    <property type="project" value="InterPro"/>
</dbReference>
<keyword evidence="2 4" id="KW-0808">Transferase</keyword>
<dbReference type="AlphaFoldDB" id="A0A3N1NW97"/>